<dbReference type="EMBL" id="RAPQ01000008">
    <property type="protein sequence ID" value="RKE03219.1"/>
    <property type="molecule type" value="Genomic_DNA"/>
</dbReference>
<dbReference type="PANTHER" id="PTHR33204">
    <property type="entry name" value="TRANSCRIPTIONAL REGULATOR, MARR FAMILY"/>
    <property type="match status" value="1"/>
</dbReference>
<reference evidence="5 6" key="1">
    <citation type="submission" date="2018-09" db="EMBL/GenBank/DDBJ databases">
        <title>Genomic Encyclopedia of Archaeal and Bacterial Type Strains, Phase II (KMG-II): from individual species to whole genera.</title>
        <authorList>
            <person name="Goeker M."/>
        </authorList>
    </citation>
    <scope>NUCLEOTIDE SEQUENCE [LARGE SCALE GENOMIC DNA]</scope>
    <source>
        <strain evidence="5 6">DSM 21950</strain>
    </source>
</reference>
<dbReference type="SUPFAM" id="SSF46785">
    <property type="entry name" value="Winged helix' DNA-binding domain"/>
    <property type="match status" value="1"/>
</dbReference>
<dbReference type="InterPro" id="IPR036390">
    <property type="entry name" value="WH_DNA-bd_sf"/>
</dbReference>
<evidence type="ECO:0000256" key="3">
    <source>
        <dbReference type="ARBA" id="ARBA00023163"/>
    </source>
</evidence>
<organism evidence="5 6">
    <name type="scientific">Marinifilum flexuosum</name>
    <dbReference type="NCBI Taxonomy" id="1117708"/>
    <lineage>
        <taxon>Bacteria</taxon>
        <taxon>Pseudomonadati</taxon>
        <taxon>Bacteroidota</taxon>
        <taxon>Bacteroidia</taxon>
        <taxon>Marinilabiliales</taxon>
        <taxon>Marinifilaceae</taxon>
    </lineage>
</organism>
<keyword evidence="2" id="KW-0238">DNA-binding</keyword>
<evidence type="ECO:0000256" key="2">
    <source>
        <dbReference type="ARBA" id="ARBA00023125"/>
    </source>
</evidence>
<dbReference type="AlphaFoldDB" id="A0A419X6J7"/>
<keyword evidence="3" id="KW-0804">Transcription</keyword>
<comment type="caution">
    <text evidence="5">The sequence shown here is derived from an EMBL/GenBank/DDBJ whole genome shotgun (WGS) entry which is preliminary data.</text>
</comment>
<feature type="domain" description="HTH hxlR-type" evidence="4">
    <location>
        <begin position="33"/>
        <end position="137"/>
    </location>
</feature>
<evidence type="ECO:0000313" key="6">
    <source>
        <dbReference type="Proteomes" id="UP000284531"/>
    </source>
</evidence>
<evidence type="ECO:0000259" key="4">
    <source>
        <dbReference type="PROSITE" id="PS51118"/>
    </source>
</evidence>
<dbReference type="Proteomes" id="UP000284531">
    <property type="component" value="Unassembled WGS sequence"/>
</dbReference>
<dbReference type="InterPro" id="IPR036388">
    <property type="entry name" value="WH-like_DNA-bd_sf"/>
</dbReference>
<protein>
    <submittedName>
        <fullName evidence="5">HxlR family transcriptional regulator</fullName>
    </submittedName>
</protein>
<proteinExistence type="predicted"/>
<dbReference type="GO" id="GO:0003677">
    <property type="term" value="F:DNA binding"/>
    <property type="evidence" value="ECO:0007669"/>
    <property type="project" value="UniProtKB-KW"/>
</dbReference>
<dbReference type="Gene3D" id="1.10.10.10">
    <property type="entry name" value="Winged helix-like DNA-binding domain superfamily/Winged helix DNA-binding domain"/>
    <property type="match status" value="1"/>
</dbReference>
<keyword evidence="6" id="KW-1185">Reference proteome</keyword>
<dbReference type="InterPro" id="IPR002577">
    <property type="entry name" value="HTH_HxlR"/>
</dbReference>
<keyword evidence="1" id="KW-0805">Transcription regulation</keyword>
<gene>
    <name evidence="5" type="ORF">BXY64_0211</name>
</gene>
<evidence type="ECO:0000256" key="1">
    <source>
        <dbReference type="ARBA" id="ARBA00023015"/>
    </source>
</evidence>
<accession>A0A419X6J7</accession>
<evidence type="ECO:0000313" key="5">
    <source>
        <dbReference type="EMBL" id="RKE03219.1"/>
    </source>
</evidence>
<sequence length="138" mass="16107">MYFLKETSILEVTNWEILKKMEKKEDVILSRQCELQIRAIKDTMELLSGKWKMQIIGTLLRHGTMRFMELKRTLNGIAPKKLSKDLHELEMNKLITRTVKNTKPITVEYSITEHGRTLDGLIGEIIDWGLTHRQTIIG</sequence>
<dbReference type="Pfam" id="PF01638">
    <property type="entry name" value="HxlR"/>
    <property type="match status" value="1"/>
</dbReference>
<dbReference type="PROSITE" id="PS51118">
    <property type="entry name" value="HTH_HXLR"/>
    <property type="match status" value="1"/>
</dbReference>
<name>A0A419X6J7_9BACT</name>